<feature type="transmembrane region" description="Helical" evidence="9">
    <location>
        <begin position="539"/>
        <end position="558"/>
    </location>
</feature>
<dbReference type="SUPFAM" id="SSF81340">
    <property type="entry name" value="Clc chloride channel"/>
    <property type="match status" value="1"/>
</dbReference>
<evidence type="ECO:0000256" key="9">
    <source>
        <dbReference type="SAM" id="Phobius"/>
    </source>
</evidence>
<evidence type="ECO:0000256" key="8">
    <source>
        <dbReference type="SAM" id="MobiDB-lite"/>
    </source>
</evidence>
<feature type="region of interest" description="Disordered" evidence="8">
    <location>
        <begin position="1"/>
        <end position="38"/>
    </location>
</feature>
<name>A0A367YAJ9_9ASCO</name>
<dbReference type="GO" id="GO:0005886">
    <property type="term" value="C:plasma membrane"/>
    <property type="evidence" value="ECO:0007669"/>
    <property type="project" value="TreeGrafter"/>
</dbReference>
<evidence type="ECO:0000256" key="7">
    <source>
        <dbReference type="ARBA" id="ARBA00023214"/>
    </source>
</evidence>
<evidence type="ECO:0000256" key="5">
    <source>
        <dbReference type="ARBA" id="ARBA00023065"/>
    </source>
</evidence>
<comment type="subcellular location">
    <subcellularLocation>
        <location evidence="1">Membrane</location>
        <topology evidence="1">Multi-pass membrane protein</topology>
    </subcellularLocation>
</comment>
<feature type="transmembrane region" description="Helical" evidence="9">
    <location>
        <begin position="674"/>
        <end position="699"/>
    </location>
</feature>
<feature type="transmembrane region" description="Helical" evidence="9">
    <location>
        <begin position="706"/>
        <end position="725"/>
    </location>
</feature>
<feature type="transmembrane region" description="Helical" evidence="9">
    <location>
        <begin position="459"/>
        <end position="480"/>
    </location>
</feature>
<keyword evidence="11" id="KW-1185">Reference proteome</keyword>
<feature type="transmembrane region" description="Helical" evidence="9">
    <location>
        <begin position="367"/>
        <end position="389"/>
    </location>
</feature>
<dbReference type="GO" id="GO:0005769">
    <property type="term" value="C:early endosome"/>
    <property type="evidence" value="ECO:0007669"/>
    <property type="project" value="TreeGrafter"/>
</dbReference>
<dbReference type="GO" id="GO:0005247">
    <property type="term" value="F:voltage-gated chloride channel activity"/>
    <property type="evidence" value="ECO:0007669"/>
    <property type="project" value="TreeGrafter"/>
</dbReference>
<keyword evidence="6 9" id="KW-0472">Membrane</keyword>
<accession>A0A367YAJ9</accession>
<sequence length="969" mass="109325">MPYSDHHQQQGRSTDDTITPKKTPKLTFSSNTDLKSPRILFRERDRHHDPDHHVKLVKTVPNTPRADESPLLSSAMTPNPKSLSRMRSLGKIDIRSPVLKSSFMHTPGGISNFDLHADEANSLRTTRTNDSIKSRFLGMVQETFNPVRNFYNDFTTIDWTRAYLRSNEFNYSLEKNRWTGDAFEEKEGLPISWYQKVYYTMGRWILIVLVGFFFSIIAFGIDKVEILLVGFKHGYCRTNWFASQMSCCLNEQKDVGVFQNASQETCDDWISWNSLINENWLIRIRFDFIIYVSLSVILAIFACLITLTTKITGGSVSGSHKNDDKEVFSAYESKNGLVKPRVIYTATGSGVPEVKTILSGFVIRRFLGTYTLVAKTIALIFAIALGMSLGKEGPYVHLATCVGNITSRYFWFIFRNDFFEKQILSASASAGVALAFGSPLGGVLFILEEINNHLPSNQLFQIFFCAIISTLFLKFLNPYGTGKTVLFELDYFSDWTPIELIFFIIIGIAGGIFGALFVKFVHWWPKKFRTLKPIKNHPVFEVFLVSALTGIVTFWNPYTKQASAELVLDLATPCTGRELDRSLCPTTKAQLVNELGSLIFAFLVKVILTFVTFGLKVPCGIYVPSMVCGALFGRIFAMSIQLLQVVTKPDDSTTTSLFSFVCSPTSTNCVDMGIYAMISAGAFMAGVTRMNITLVTILFELTSSYTYVLPIAIAIAVANWAGSLLEKNSLYESLLISNDYPFTSPETEPIDPYVTAADIVNHGIIIPTTIISAHVPQDKQLYIDISDSNYVSVTLLESKLHLLADRSLLDGCVSLLKNSICVGLIYFLELEMSLDKIKLFALQYDIKDEIYCKIFHDDETTRQLSNIHLCHNEKVIKAILNQQQDYFSYGSLNNEQEYLDLVLIVENLTNLVKIVDTKPIFLNHDTDLCLANLIFDRVGNRVIVLLRKGKYYGVLHKKVLIDYLRRVEE</sequence>
<evidence type="ECO:0000313" key="11">
    <source>
        <dbReference type="Proteomes" id="UP000253472"/>
    </source>
</evidence>
<keyword evidence="4 9" id="KW-1133">Transmembrane helix</keyword>
<evidence type="ECO:0000256" key="6">
    <source>
        <dbReference type="ARBA" id="ARBA00023136"/>
    </source>
</evidence>
<dbReference type="Gene3D" id="1.10.3080.10">
    <property type="entry name" value="Clc chloride channel"/>
    <property type="match status" value="1"/>
</dbReference>
<feature type="transmembrane region" description="Helical" evidence="9">
    <location>
        <begin position="622"/>
        <end position="643"/>
    </location>
</feature>
<evidence type="ECO:0000256" key="1">
    <source>
        <dbReference type="ARBA" id="ARBA00004141"/>
    </source>
</evidence>
<organism evidence="10 11">
    <name type="scientific">Candida viswanathii</name>
    <dbReference type="NCBI Taxonomy" id="5486"/>
    <lineage>
        <taxon>Eukaryota</taxon>
        <taxon>Fungi</taxon>
        <taxon>Dikarya</taxon>
        <taxon>Ascomycota</taxon>
        <taxon>Saccharomycotina</taxon>
        <taxon>Pichiomycetes</taxon>
        <taxon>Debaryomycetaceae</taxon>
        <taxon>Candida/Lodderomyces clade</taxon>
        <taxon>Candida</taxon>
    </lineage>
</organism>
<gene>
    <name evidence="10" type="primary">CLCN5_2</name>
    <name evidence="10" type="ORF">Cantr_08961</name>
</gene>
<feature type="compositionally biased region" description="Basic and acidic residues" evidence="8">
    <location>
        <begin position="1"/>
        <end position="19"/>
    </location>
</feature>
<dbReference type="OrthoDB" id="44789at2759"/>
<feature type="transmembrane region" description="Helical" evidence="9">
    <location>
        <begin position="595"/>
        <end position="615"/>
    </location>
</feature>
<dbReference type="GO" id="GO:0005794">
    <property type="term" value="C:Golgi apparatus"/>
    <property type="evidence" value="ECO:0007669"/>
    <property type="project" value="TreeGrafter"/>
</dbReference>
<evidence type="ECO:0000256" key="3">
    <source>
        <dbReference type="ARBA" id="ARBA00022692"/>
    </source>
</evidence>
<comment type="caution">
    <text evidence="10">The sequence shown here is derived from an EMBL/GenBank/DDBJ whole genome shotgun (WGS) entry which is preliminary data.</text>
</comment>
<dbReference type="AlphaFoldDB" id="A0A367YAJ9"/>
<dbReference type="Proteomes" id="UP000253472">
    <property type="component" value="Unassembled WGS sequence"/>
</dbReference>
<proteinExistence type="predicted"/>
<protein>
    <submittedName>
        <fullName evidence="10">H(+)/Cl(-) exchange transporter 5</fullName>
    </submittedName>
</protein>
<dbReference type="Pfam" id="PF00654">
    <property type="entry name" value="Voltage_CLC"/>
    <property type="match status" value="1"/>
</dbReference>
<dbReference type="CDD" id="cd03684">
    <property type="entry name" value="ClC_3_like"/>
    <property type="match status" value="1"/>
</dbReference>
<feature type="region of interest" description="Disordered" evidence="8">
    <location>
        <begin position="59"/>
        <end position="84"/>
    </location>
</feature>
<dbReference type="PRINTS" id="PR00762">
    <property type="entry name" value="CLCHANNEL"/>
</dbReference>
<dbReference type="PANTHER" id="PTHR45711:SF3">
    <property type="entry name" value="CLC CHANNEL"/>
    <property type="match status" value="1"/>
</dbReference>
<reference evidence="10 11" key="1">
    <citation type="submission" date="2018-06" db="EMBL/GenBank/DDBJ databases">
        <title>Whole genome sequencing of Candida tropicalis (genome annotated by CSBL at Korea University).</title>
        <authorList>
            <person name="Ahn J."/>
        </authorList>
    </citation>
    <scope>NUCLEOTIDE SEQUENCE [LARGE SCALE GENOMIC DNA]</scope>
    <source>
        <strain evidence="10 11">ATCC 20962</strain>
    </source>
</reference>
<dbReference type="EMBL" id="QLNQ01000025">
    <property type="protein sequence ID" value="RCK62874.1"/>
    <property type="molecule type" value="Genomic_DNA"/>
</dbReference>
<dbReference type="FunFam" id="1.10.3080.10:FF:000030">
    <property type="entry name" value="Chloride channel protein"/>
    <property type="match status" value="1"/>
</dbReference>
<feature type="transmembrane region" description="Helical" evidence="9">
    <location>
        <begin position="288"/>
        <end position="307"/>
    </location>
</feature>
<feature type="transmembrane region" description="Helical" evidence="9">
    <location>
        <begin position="204"/>
        <end position="221"/>
    </location>
</feature>
<feature type="transmembrane region" description="Helical" evidence="9">
    <location>
        <begin position="500"/>
        <end position="518"/>
    </location>
</feature>
<dbReference type="InterPro" id="IPR001807">
    <property type="entry name" value="ClC"/>
</dbReference>
<keyword evidence="7" id="KW-0868">Chloride</keyword>
<evidence type="ECO:0000313" key="10">
    <source>
        <dbReference type="EMBL" id="RCK62874.1"/>
    </source>
</evidence>
<dbReference type="InterPro" id="IPR014743">
    <property type="entry name" value="Cl-channel_core"/>
</dbReference>
<evidence type="ECO:0000256" key="4">
    <source>
        <dbReference type="ARBA" id="ARBA00022989"/>
    </source>
</evidence>
<feature type="compositionally biased region" description="Polar residues" evidence="8">
    <location>
        <begin position="71"/>
        <end position="82"/>
    </location>
</feature>
<feature type="transmembrane region" description="Helical" evidence="9">
    <location>
        <begin position="423"/>
        <end position="447"/>
    </location>
</feature>
<dbReference type="PANTHER" id="PTHR45711">
    <property type="entry name" value="CHLORIDE CHANNEL PROTEIN"/>
    <property type="match status" value="1"/>
</dbReference>
<keyword evidence="5" id="KW-0406">Ion transport</keyword>
<evidence type="ECO:0000256" key="2">
    <source>
        <dbReference type="ARBA" id="ARBA00022448"/>
    </source>
</evidence>
<keyword evidence="2" id="KW-0813">Transport</keyword>
<keyword evidence="3 9" id="KW-0812">Transmembrane</keyword>